<evidence type="ECO:0000313" key="3">
    <source>
        <dbReference type="Proteomes" id="UP000627292"/>
    </source>
</evidence>
<protein>
    <submittedName>
        <fullName evidence="2">Methyltransferase</fullName>
    </submittedName>
</protein>
<dbReference type="InterPro" id="IPR029063">
    <property type="entry name" value="SAM-dependent_MTases_sf"/>
</dbReference>
<feature type="domain" description="Methyltransferase" evidence="1">
    <location>
        <begin position="41"/>
        <end position="179"/>
    </location>
</feature>
<dbReference type="CDD" id="cd02440">
    <property type="entry name" value="AdoMet_MTases"/>
    <property type="match status" value="1"/>
</dbReference>
<dbReference type="EMBL" id="BMIB01000001">
    <property type="protein sequence ID" value="GGH62846.1"/>
    <property type="molecule type" value="Genomic_DNA"/>
</dbReference>
<reference evidence="2" key="2">
    <citation type="submission" date="2020-09" db="EMBL/GenBank/DDBJ databases">
        <authorList>
            <person name="Sun Q."/>
            <person name="Zhou Y."/>
        </authorList>
    </citation>
    <scope>NUCLEOTIDE SEQUENCE</scope>
    <source>
        <strain evidence="2">CGMCC 1.15290</strain>
    </source>
</reference>
<dbReference type="Proteomes" id="UP000627292">
    <property type="component" value="Unassembled WGS sequence"/>
</dbReference>
<name>A0A917IT66_9BACT</name>
<keyword evidence="2" id="KW-0489">Methyltransferase</keyword>
<dbReference type="GO" id="GO:0008168">
    <property type="term" value="F:methyltransferase activity"/>
    <property type="evidence" value="ECO:0007669"/>
    <property type="project" value="UniProtKB-KW"/>
</dbReference>
<dbReference type="InterPro" id="IPR025714">
    <property type="entry name" value="Methyltranfer_dom"/>
</dbReference>
<dbReference type="PANTHER" id="PTHR43464">
    <property type="entry name" value="METHYLTRANSFERASE"/>
    <property type="match status" value="1"/>
</dbReference>
<organism evidence="2 3">
    <name type="scientific">Filimonas zeae</name>
    <dbReference type="NCBI Taxonomy" id="1737353"/>
    <lineage>
        <taxon>Bacteria</taxon>
        <taxon>Pseudomonadati</taxon>
        <taxon>Bacteroidota</taxon>
        <taxon>Chitinophagia</taxon>
        <taxon>Chitinophagales</taxon>
        <taxon>Chitinophagaceae</taxon>
        <taxon>Filimonas</taxon>
    </lineage>
</organism>
<dbReference type="Pfam" id="PF13847">
    <property type="entry name" value="Methyltransf_31"/>
    <property type="match status" value="1"/>
</dbReference>
<gene>
    <name evidence="2" type="ORF">GCM10011379_13180</name>
</gene>
<dbReference type="Gene3D" id="3.40.50.150">
    <property type="entry name" value="Vaccinia Virus protein VP39"/>
    <property type="match status" value="1"/>
</dbReference>
<reference evidence="2" key="1">
    <citation type="journal article" date="2014" name="Int. J. Syst. Evol. Microbiol.">
        <title>Complete genome sequence of Corynebacterium casei LMG S-19264T (=DSM 44701T), isolated from a smear-ripened cheese.</title>
        <authorList>
            <consortium name="US DOE Joint Genome Institute (JGI-PGF)"/>
            <person name="Walter F."/>
            <person name="Albersmeier A."/>
            <person name="Kalinowski J."/>
            <person name="Ruckert C."/>
        </authorList>
    </citation>
    <scope>NUCLEOTIDE SEQUENCE</scope>
    <source>
        <strain evidence="2">CGMCC 1.15290</strain>
    </source>
</reference>
<evidence type="ECO:0000313" key="2">
    <source>
        <dbReference type="EMBL" id="GGH62846.1"/>
    </source>
</evidence>
<dbReference type="PANTHER" id="PTHR43464:SF82">
    <property type="entry name" value="METHYLTRANSFERASE DOMAIN-CONTAINING PROTEIN"/>
    <property type="match status" value="1"/>
</dbReference>
<evidence type="ECO:0000259" key="1">
    <source>
        <dbReference type="Pfam" id="PF13847"/>
    </source>
</evidence>
<keyword evidence="2" id="KW-0808">Transferase</keyword>
<accession>A0A917IT66</accession>
<dbReference type="GO" id="GO:0032259">
    <property type="term" value="P:methylation"/>
    <property type="evidence" value="ECO:0007669"/>
    <property type="project" value="UniProtKB-KW"/>
</dbReference>
<comment type="caution">
    <text evidence="2">The sequence shown here is derived from an EMBL/GenBank/DDBJ whole genome shotgun (WGS) entry which is preliminary data.</text>
</comment>
<dbReference type="AlphaFoldDB" id="A0A917IT66"/>
<sequence>MKAWYRDWFSSPYYHLLYNNRNDNEAFEFINRLIAYLHPQPGSKMLDVACGRGRHSKALAEMGYDVTGIDIAPDSIEAAKINEEEHLQFFLHDMRQPFWINYFDFAFNFFTSFGYFRTRREHDAAFRTIAQSLNNDGTFVIDYLNVHYTEDHLTRVESKKVDDTLFHISRWHDEEHFFKQIQIEQNGHVLKHLYTERVAKFSLGDFTDMLAYQGLQVQEAFGDYNLGHYDVRKSPRMIIIAKKAKK</sequence>
<dbReference type="Gene3D" id="2.20.25.110">
    <property type="entry name" value="S-adenosyl-L-methionine-dependent methyltransferases"/>
    <property type="match status" value="1"/>
</dbReference>
<proteinExistence type="predicted"/>
<keyword evidence="3" id="KW-1185">Reference proteome</keyword>
<dbReference type="SUPFAM" id="SSF53335">
    <property type="entry name" value="S-adenosyl-L-methionine-dependent methyltransferases"/>
    <property type="match status" value="1"/>
</dbReference>